<comment type="similarity">
    <text evidence="1">Belongs to the FAH family.</text>
</comment>
<protein>
    <recommendedName>
        <fullName evidence="3">Fumarylacetoacetase-like C-terminal domain-containing protein</fullName>
    </recommendedName>
</protein>
<dbReference type="EMBL" id="JAANBB010000132">
    <property type="protein sequence ID" value="KAF7549056.1"/>
    <property type="molecule type" value="Genomic_DNA"/>
</dbReference>
<evidence type="ECO:0000256" key="1">
    <source>
        <dbReference type="ARBA" id="ARBA00010211"/>
    </source>
</evidence>
<comment type="caution">
    <text evidence="4">The sequence shown here is derived from an EMBL/GenBank/DDBJ whole genome shotgun (WGS) entry which is preliminary data.</text>
</comment>
<sequence>MASATLQRLVRFVPKSNPSKILIGQPADKDVDVGAAVRKGLEVAVNVFSGSSVLSPGNDTGSTETIGRVLSPLAQNEVGTIRCIGLNYKQHAIEVKMDIPTIPTVFMKPNTALGDPWPAPTVLPKLTQIDDCGDYESELAVVIGKTAKNVSEADALDYVLGYTACNDVSSRTSQLNQSQWSFSKGFDGACPIGPTIALKSLIPDPSKLWMRGLKNGNVLQDCGIDDLIFSIPRLVSFLSQSTTLPAGTVIITGTPAGVGLGRKPKETLRDGDEFAVEILPHIGTLVNVFENEK</sequence>
<gene>
    <name evidence="4" type="ORF">G7Z17_g6653</name>
</gene>
<dbReference type="GO" id="GO:0006107">
    <property type="term" value="P:oxaloacetate metabolic process"/>
    <property type="evidence" value="ECO:0007669"/>
    <property type="project" value="UniProtKB-ARBA"/>
</dbReference>
<dbReference type="SUPFAM" id="SSF56529">
    <property type="entry name" value="FAH"/>
    <property type="match status" value="1"/>
</dbReference>
<dbReference type="GO" id="GO:0018773">
    <property type="term" value="F:acetylpyruvate hydrolase activity"/>
    <property type="evidence" value="ECO:0007669"/>
    <property type="project" value="TreeGrafter"/>
</dbReference>
<dbReference type="InterPro" id="IPR036663">
    <property type="entry name" value="Fumarylacetoacetase_C_sf"/>
</dbReference>
<evidence type="ECO:0000256" key="2">
    <source>
        <dbReference type="ARBA" id="ARBA00022723"/>
    </source>
</evidence>
<dbReference type="Gene3D" id="3.90.850.10">
    <property type="entry name" value="Fumarylacetoacetase-like, C-terminal domain"/>
    <property type="match status" value="1"/>
</dbReference>
<dbReference type="OrthoDB" id="411064at2759"/>
<evidence type="ECO:0000313" key="4">
    <source>
        <dbReference type="EMBL" id="KAF7549056.1"/>
    </source>
</evidence>
<evidence type="ECO:0000259" key="3">
    <source>
        <dbReference type="Pfam" id="PF01557"/>
    </source>
</evidence>
<organism evidence="4 5">
    <name type="scientific">Cylindrodendrum hubeiense</name>
    <dbReference type="NCBI Taxonomy" id="595255"/>
    <lineage>
        <taxon>Eukaryota</taxon>
        <taxon>Fungi</taxon>
        <taxon>Dikarya</taxon>
        <taxon>Ascomycota</taxon>
        <taxon>Pezizomycotina</taxon>
        <taxon>Sordariomycetes</taxon>
        <taxon>Hypocreomycetidae</taxon>
        <taxon>Hypocreales</taxon>
        <taxon>Nectriaceae</taxon>
        <taxon>Cylindrodendrum</taxon>
    </lineage>
</organism>
<dbReference type="GO" id="GO:0050163">
    <property type="term" value="F:oxaloacetate tautomerase activity"/>
    <property type="evidence" value="ECO:0007669"/>
    <property type="project" value="UniProtKB-ARBA"/>
</dbReference>
<name>A0A9P5LEY9_9HYPO</name>
<reference evidence="4" key="1">
    <citation type="submission" date="2020-03" db="EMBL/GenBank/DDBJ databases">
        <title>Draft Genome Sequence of Cylindrodendrum hubeiense.</title>
        <authorList>
            <person name="Buettner E."/>
            <person name="Kellner H."/>
        </authorList>
    </citation>
    <scope>NUCLEOTIDE SEQUENCE</scope>
    <source>
        <strain evidence="4">IHI 201604</strain>
    </source>
</reference>
<dbReference type="PANTHER" id="PTHR11820">
    <property type="entry name" value="ACYLPYRUVASE"/>
    <property type="match status" value="1"/>
</dbReference>
<dbReference type="Pfam" id="PF01557">
    <property type="entry name" value="FAA_hydrolase"/>
    <property type="match status" value="1"/>
</dbReference>
<keyword evidence="5" id="KW-1185">Reference proteome</keyword>
<evidence type="ECO:0000313" key="5">
    <source>
        <dbReference type="Proteomes" id="UP000722485"/>
    </source>
</evidence>
<feature type="domain" description="Fumarylacetoacetase-like C-terminal" evidence="3">
    <location>
        <begin position="80"/>
        <end position="288"/>
    </location>
</feature>
<dbReference type="GO" id="GO:0046872">
    <property type="term" value="F:metal ion binding"/>
    <property type="evidence" value="ECO:0007669"/>
    <property type="project" value="UniProtKB-KW"/>
</dbReference>
<dbReference type="InterPro" id="IPR011234">
    <property type="entry name" value="Fumarylacetoacetase-like_C"/>
</dbReference>
<dbReference type="PANTHER" id="PTHR11820:SF7">
    <property type="entry name" value="ACYLPYRUVASE FAHD1, MITOCHONDRIAL"/>
    <property type="match status" value="1"/>
</dbReference>
<dbReference type="Proteomes" id="UP000722485">
    <property type="component" value="Unassembled WGS sequence"/>
</dbReference>
<dbReference type="AlphaFoldDB" id="A0A9P5LEY9"/>
<accession>A0A9P5LEY9</accession>
<dbReference type="FunFam" id="3.90.850.10:FF:000002">
    <property type="entry name" value="2-hydroxyhepta-2,4-diene-1,7-dioate isomerase"/>
    <property type="match status" value="1"/>
</dbReference>
<proteinExistence type="inferred from homology"/>
<keyword evidence="2" id="KW-0479">Metal-binding</keyword>